<dbReference type="InterPro" id="IPR022754">
    <property type="entry name" value="DNA_pol_III_gamma-3"/>
</dbReference>
<proteinExistence type="inferred from homology"/>
<keyword evidence="15" id="KW-1185">Reference proteome</keyword>
<keyword evidence="8 11" id="KW-0067">ATP-binding</keyword>
<comment type="catalytic activity">
    <reaction evidence="10 11">
        <text>DNA(n) + a 2'-deoxyribonucleoside 5'-triphosphate = DNA(n+1) + diphosphate</text>
        <dbReference type="Rhea" id="RHEA:22508"/>
        <dbReference type="Rhea" id="RHEA-COMP:17339"/>
        <dbReference type="Rhea" id="RHEA-COMP:17340"/>
        <dbReference type="ChEBI" id="CHEBI:33019"/>
        <dbReference type="ChEBI" id="CHEBI:61560"/>
        <dbReference type="ChEBI" id="CHEBI:173112"/>
        <dbReference type="EC" id="2.7.7.7"/>
    </reaction>
</comment>
<dbReference type="Gene3D" id="1.20.272.10">
    <property type="match status" value="1"/>
</dbReference>
<dbReference type="FunFam" id="1.10.8.60:FF:000013">
    <property type="entry name" value="DNA polymerase III subunit gamma/tau"/>
    <property type="match status" value="1"/>
</dbReference>
<dbReference type="CDD" id="cd18137">
    <property type="entry name" value="HLD_clamp_pol_III_gamma_tau"/>
    <property type="match status" value="1"/>
</dbReference>
<dbReference type="Pfam" id="PF13177">
    <property type="entry name" value="DNA_pol3_delta2"/>
    <property type="match status" value="1"/>
</dbReference>
<evidence type="ECO:0000256" key="11">
    <source>
        <dbReference type="RuleBase" id="RU364063"/>
    </source>
</evidence>
<dbReference type="EC" id="2.7.7.7" evidence="11"/>
<dbReference type="Gene3D" id="3.40.50.300">
    <property type="entry name" value="P-loop containing nucleotide triphosphate hydrolases"/>
    <property type="match status" value="1"/>
</dbReference>
<evidence type="ECO:0000259" key="13">
    <source>
        <dbReference type="SMART" id="SM00382"/>
    </source>
</evidence>
<dbReference type="GO" id="GO:0046872">
    <property type="term" value="F:metal ion binding"/>
    <property type="evidence" value="ECO:0007669"/>
    <property type="project" value="UniProtKB-KW"/>
</dbReference>
<dbReference type="SMART" id="SM00382">
    <property type="entry name" value="AAA"/>
    <property type="match status" value="1"/>
</dbReference>
<dbReference type="Pfam" id="PF12169">
    <property type="entry name" value="DNA_pol3_gamma3"/>
    <property type="match status" value="1"/>
</dbReference>
<dbReference type="SUPFAM" id="SSF52540">
    <property type="entry name" value="P-loop containing nucleoside triphosphate hydrolases"/>
    <property type="match status" value="1"/>
</dbReference>
<keyword evidence="5" id="KW-0479">Metal-binding</keyword>
<feature type="region of interest" description="Disordered" evidence="12">
    <location>
        <begin position="578"/>
        <end position="604"/>
    </location>
</feature>
<dbReference type="GO" id="GO:0003887">
    <property type="term" value="F:DNA-directed DNA polymerase activity"/>
    <property type="evidence" value="ECO:0007669"/>
    <property type="project" value="UniProtKB-KW"/>
</dbReference>
<keyword evidence="7" id="KW-0862">Zinc</keyword>
<accession>A0A6M4IQE9</accession>
<evidence type="ECO:0000256" key="10">
    <source>
        <dbReference type="ARBA" id="ARBA00049244"/>
    </source>
</evidence>
<sequence>MSLALARKYRPRNFATVAVQSHVANTLKGAIASGRVAHGYLLCGPRGTGKTTLARVLAMALNCEELADARRMSGTAAATEFSEAMAAAGEPCGRCTSCQRIWSGSASLDVVEIDAASNGGVADARELRERAMYAPSGDDRYKVYIIDEAHMLSRDAWNALLKVLEEPPPRVVFVFATTEAQKVLPTVISRLQRFDLKRIGPAEIRERLAAVLTEEGVRFEPDALGMIAGAADGGLRDALSLTDQVLSLGETAEVTAERVRTALGLVPEEEYLLLLDIIAQRRAVDVFGAVQRQADGGVDLMLLLAGIGRMLRAQLTIALGGVPPELSERMRSALTERKGQVSAGDLLRMLHALLEIEPMYRRSGQPQLLLETLLVRFALLDRTVELEEVIKGFGTGGHDDPPPRRVAHEARVASAHAIPPSPPPAVAPALAQTAPAMVASPLVAAPLVAPPRSATQQVAEAAAAPQRAEQRPTPRAAAAAPRVGPPPTVEQLKARWERVSDAIKTAGRGMLAQAVARLVPASVSAHGSVALTYDPADDTFARAADGARPDILAALQACFDGVTGVTVVSSVNASAQAQSRAPRDTTKRLTAHDVQQQRTEQLSSKDPLLEAAVRALDLELLD</sequence>
<dbReference type="GO" id="GO:0005524">
    <property type="term" value="F:ATP binding"/>
    <property type="evidence" value="ECO:0007669"/>
    <property type="project" value="UniProtKB-KW"/>
</dbReference>
<name>A0A6M4IQE9_9BACT</name>
<dbReference type="KEGG" id="ggr:HKW67_09045"/>
<protein>
    <recommendedName>
        <fullName evidence="11">DNA polymerase III subunit gamma/tau</fullName>
        <ecNumber evidence="11">2.7.7.7</ecNumber>
    </recommendedName>
</protein>
<evidence type="ECO:0000313" key="14">
    <source>
        <dbReference type="EMBL" id="QJR35646.1"/>
    </source>
</evidence>
<evidence type="ECO:0000256" key="8">
    <source>
        <dbReference type="ARBA" id="ARBA00022840"/>
    </source>
</evidence>
<dbReference type="InterPro" id="IPR027417">
    <property type="entry name" value="P-loop_NTPase"/>
</dbReference>
<dbReference type="PANTHER" id="PTHR11669">
    <property type="entry name" value="REPLICATION FACTOR C / DNA POLYMERASE III GAMMA-TAU SUBUNIT"/>
    <property type="match status" value="1"/>
</dbReference>
<feature type="compositionally biased region" description="Basic and acidic residues" evidence="12">
    <location>
        <begin position="581"/>
        <end position="591"/>
    </location>
</feature>
<evidence type="ECO:0000256" key="9">
    <source>
        <dbReference type="ARBA" id="ARBA00022932"/>
    </source>
</evidence>
<reference evidence="14 15" key="1">
    <citation type="submission" date="2020-05" db="EMBL/GenBank/DDBJ databases">
        <title>Complete genome sequence of Gemmatimonas greenlandica TET16.</title>
        <authorList>
            <person name="Zeng Y."/>
        </authorList>
    </citation>
    <scope>NUCLEOTIDE SEQUENCE [LARGE SCALE GENOMIC DNA]</scope>
    <source>
        <strain evidence="14 15">TET16</strain>
    </source>
</reference>
<keyword evidence="3 11" id="KW-0548">Nucleotidyltransferase</keyword>
<keyword evidence="6 11" id="KW-0547">Nucleotide-binding</keyword>
<evidence type="ECO:0000256" key="2">
    <source>
        <dbReference type="ARBA" id="ARBA00022679"/>
    </source>
</evidence>
<dbReference type="CDD" id="cd00009">
    <property type="entry name" value="AAA"/>
    <property type="match status" value="1"/>
</dbReference>
<feature type="domain" description="AAA+ ATPase" evidence="13">
    <location>
        <begin position="36"/>
        <end position="200"/>
    </location>
</feature>
<dbReference type="InterPro" id="IPR050238">
    <property type="entry name" value="DNA_Rep/Repair_Clamp_Loader"/>
</dbReference>
<keyword evidence="9 11" id="KW-0239">DNA-directed DNA polymerase</keyword>
<dbReference type="PANTHER" id="PTHR11669:SF0">
    <property type="entry name" value="PROTEIN STICHEL-LIKE 2"/>
    <property type="match status" value="1"/>
</dbReference>
<keyword evidence="4 11" id="KW-0235">DNA replication</keyword>
<dbReference type="GO" id="GO:0003677">
    <property type="term" value="F:DNA binding"/>
    <property type="evidence" value="ECO:0007669"/>
    <property type="project" value="InterPro"/>
</dbReference>
<evidence type="ECO:0000256" key="5">
    <source>
        <dbReference type="ARBA" id="ARBA00022723"/>
    </source>
</evidence>
<feature type="compositionally biased region" description="Polar residues" evidence="12">
    <location>
        <begin position="593"/>
        <end position="604"/>
    </location>
</feature>
<gene>
    <name evidence="11 14" type="primary">dnaX</name>
    <name evidence="14" type="ORF">HKW67_09045</name>
</gene>
<organism evidence="14 15">
    <name type="scientific">Gemmatimonas groenlandica</name>
    <dbReference type="NCBI Taxonomy" id="2732249"/>
    <lineage>
        <taxon>Bacteria</taxon>
        <taxon>Pseudomonadati</taxon>
        <taxon>Gemmatimonadota</taxon>
        <taxon>Gemmatimonadia</taxon>
        <taxon>Gemmatimonadales</taxon>
        <taxon>Gemmatimonadaceae</taxon>
        <taxon>Gemmatimonas</taxon>
    </lineage>
</organism>
<comment type="function">
    <text evidence="11">DNA polymerase III is a complex, multichain enzyme responsible for most of the replicative synthesis in bacteria. This DNA polymerase also exhibits 3' to 5' exonuclease activity.</text>
</comment>
<feature type="region of interest" description="Disordered" evidence="12">
    <location>
        <begin position="456"/>
        <end position="487"/>
    </location>
</feature>
<evidence type="ECO:0000256" key="6">
    <source>
        <dbReference type="ARBA" id="ARBA00022741"/>
    </source>
</evidence>
<dbReference type="GO" id="GO:0006261">
    <property type="term" value="P:DNA-templated DNA replication"/>
    <property type="evidence" value="ECO:0007669"/>
    <property type="project" value="TreeGrafter"/>
</dbReference>
<evidence type="ECO:0000313" key="15">
    <source>
        <dbReference type="Proteomes" id="UP000500938"/>
    </source>
</evidence>
<evidence type="ECO:0000256" key="12">
    <source>
        <dbReference type="SAM" id="MobiDB-lite"/>
    </source>
</evidence>
<comment type="subunit">
    <text evidence="11">DNA polymerase III contains a core (composed of alpha, epsilon and theta chains) that associates with a tau subunit. This core dimerizes to form the POLIII' complex. PolIII' associates with the gamma complex (composed of gamma, delta, delta', psi and chi chains) and with the beta chain to form the complete DNA polymerase III complex.</text>
</comment>
<dbReference type="InterPro" id="IPR003593">
    <property type="entry name" value="AAA+_ATPase"/>
</dbReference>
<dbReference type="RefSeq" id="WP_171225077.1">
    <property type="nucleotide sequence ID" value="NZ_CP053085.1"/>
</dbReference>
<dbReference type="Proteomes" id="UP000500938">
    <property type="component" value="Chromosome"/>
</dbReference>
<dbReference type="GO" id="GO:0009360">
    <property type="term" value="C:DNA polymerase III complex"/>
    <property type="evidence" value="ECO:0007669"/>
    <property type="project" value="InterPro"/>
</dbReference>
<dbReference type="AlphaFoldDB" id="A0A6M4IQE9"/>
<feature type="compositionally biased region" description="Low complexity" evidence="12">
    <location>
        <begin position="456"/>
        <end position="482"/>
    </location>
</feature>
<evidence type="ECO:0000256" key="7">
    <source>
        <dbReference type="ARBA" id="ARBA00022833"/>
    </source>
</evidence>
<dbReference type="InterPro" id="IPR045085">
    <property type="entry name" value="HLD_clamp_pol_III_gamma_tau"/>
</dbReference>
<dbReference type="InterPro" id="IPR012763">
    <property type="entry name" value="DNA_pol_III_sug/sutau_N"/>
</dbReference>
<dbReference type="NCBIfam" id="TIGR02397">
    <property type="entry name" value="dnaX_nterm"/>
    <property type="match status" value="1"/>
</dbReference>
<dbReference type="Pfam" id="PF22608">
    <property type="entry name" value="DNAX_ATPase_lid"/>
    <property type="match status" value="1"/>
</dbReference>
<dbReference type="InterPro" id="IPR008921">
    <property type="entry name" value="DNA_pol3_clamp-load_cplx_C"/>
</dbReference>
<evidence type="ECO:0000256" key="3">
    <source>
        <dbReference type="ARBA" id="ARBA00022695"/>
    </source>
</evidence>
<dbReference type="Gene3D" id="1.10.8.60">
    <property type="match status" value="1"/>
</dbReference>
<dbReference type="SUPFAM" id="SSF48019">
    <property type="entry name" value="post-AAA+ oligomerization domain-like"/>
    <property type="match status" value="1"/>
</dbReference>
<keyword evidence="2 11" id="KW-0808">Transferase</keyword>
<dbReference type="EMBL" id="CP053085">
    <property type="protein sequence ID" value="QJR35646.1"/>
    <property type="molecule type" value="Genomic_DNA"/>
</dbReference>
<evidence type="ECO:0000256" key="4">
    <source>
        <dbReference type="ARBA" id="ARBA00022705"/>
    </source>
</evidence>
<evidence type="ECO:0000256" key="1">
    <source>
        <dbReference type="ARBA" id="ARBA00006360"/>
    </source>
</evidence>
<comment type="similarity">
    <text evidence="1 11">Belongs to the DnaX/STICHEL family.</text>
</comment>